<feature type="compositionally biased region" description="Polar residues" evidence="1">
    <location>
        <begin position="128"/>
        <end position="137"/>
    </location>
</feature>
<dbReference type="Pfam" id="PF05170">
    <property type="entry name" value="AsmA"/>
    <property type="match status" value="2"/>
</dbReference>
<keyword evidence="5" id="KW-1185">Reference proteome</keyword>
<dbReference type="GO" id="GO:0005886">
    <property type="term" value="C:plasma membrane"/>
    <property type="evidence" value="ECO:0007669"/>
    <property type="project" value="TreeGrafter"/>
</dbReference>
<feature type="region of interest" description="Disordered" evidence="1">
    <location>
        <begin position="122"/>
        <end position="149"/>
    </location>
</feature>
<dbReference type="InterPro" id="IPR052894">
    <property type="entry name" value="AsmA-related"/>
</dbReference>
<reference evidence="5" key="1">
    <citation type="submission" date="2016-08" db="EMBL/GenBank/DDBJ databases">
        <authorList>
            <person name="Varghese N."/>
            <person name="Submissions Spin"/>
        </authorList>
    </citation>
    <scope>NUCLEOTIDE SEQUENCE [LARGE SCALE GENOMIC DNA]</scope>
    <source>
        <strain evidence="5">R-53144</strain>
    </source>
</reference>
<name>A0A1C3YPK1_9GAMM</name>
<evidence type="ECO:0000313" key="4">
    <source>
        <dbReference type="EMBL" id="SCB71991.1"/>
    </source>
</evidence>
<sequence>MIKKILIILFTLILAILISIFSLIIFVDPNNFRGFISDTVKDKTGYELSIDGNLRWHIWPQVSILTDSVKLSETDAAKPILTADNMRLDVELLPLFSKKLSVKNIFIKSAIINITDESKGSVAKNEVKTPSNSTAAANESTNSKDSKKSSNWQFSLNKFEVIDSTVVFKHKNDLINFRNINLIIEQNNNKNISINLSGNIDKNQQNLSYIALANVDLNQFPEQAIIDLKKFDFTYKGIANSAKELKGNINGVFNYQQAARSLKSQNLSFSVNGNYFTGYINADLASKPYIDFQVNSDKIDLYSFLKIDEKSNKKVPTQQTSPVVSNITKTNNELSFLNTFDAKAKLSIKQLNANKIRLNNIDVDITNNDGIAIFKNISFDFAKGRIVATGLANGKQKNTLMKLNTKITNIDLNSFFNQIDIAHDLEGLFNATGDLESNSLVGSTLLASLKGNLAIVVTNARLNNLNIQSIIQHAAAKYSKEATTPENQKKYTEFHKITVNGYLKQGNLEFSTLNANSEILDVINGSGQVGILKQDLDINLNLKMLGGWNAKNETIAKLQKLTIPLRIYGQFTKLHYQIDMSKLLTDVISDKLQERLEKLRDKLDNHNSKDHSKSKSKAADILGGLLRK</sequence>
<keyword evidence="2" id="KW-0812">Transmembrane</keyword>
<feature type="domain" description="AsmA" evidence="3">
    <location>
        <begin position="3"/>
        <end position="210"/>
    </location>
</feature>
<evidence type="ECO:0000256" key="1">
    <source>
        <dbReference type="SAM" id="MobiDB-lite"/>
    </source>
</evidence>
<evidence type="ECO:0000256" key="2">
    <source>
        <dbReference type="SAM" id="Phobius"/>
    </source>
</evidence>
<feature type="transmembrane region" description="Helical" evidence="2">
    <location>
        <begin position="7"/>
        <end position="27"/>
    </location>
</feature>
<feature type="domain" description="AsmA" evidence="3">
    <location>
        <begin position="243"/>
        <end position="509"/>
    </location>
</feature>
<evidence type="ECO:0000259" key="3">
    <source>
        <dbReference type="Pfam" id="PF05170"/>
    </source>
</evidence>
<dbReference type="OrthoDB" id="9766390at2"/>
<evidence type="ECO:0000313" key="5">
    <source>
        <dbReference type="Proteomes" id="UP000199698"/>
    </source>
</evidence>
<accession>A0A1C3YPK1</accession>
<dbReference type="PANTHER" id="PTHR30441">
    <property type="entry name" value="DUF748 DOMAIN-CONTAINING PROTEIN"/>
    <property type="match status" value="1"/>
</dbReference>
<dbReference type="STRING" id="1798183.GA0061080_10012"/>
<dbReference type="InterPro" id="IPR007844">
    <property type="entry name" value="AsmA"/>
</dbReference>
<dbReference type="RefSeq" id="WP_091118927.1">
    <property type="nucleotide sequence ID" value="NZ_FMBA01000001.1"/>
</dbReference>
<dbReference type="AlphaFoldDB" id="A0A1C3YPK1"/>
<keyword evidence="2" id="KW-0472">Membrane</keyword>
<proteinExistence type="predicted"/>
<keyword evidence="2" id="KW-1133">Transmembrane helix</keyword>
<feature type="region of interest" description="Disordered" evidence="1">
    <location>
        <begin position="602"/>
        <end position="628"/>
    </location>
</feature>
<dbReference type="EMBL" id="FMBA01000001">
    <property type="protein sequence ID" value="SCB71991.1"/>
    <property type="molecule type" value="Genomic_DNA"/>
</dbReference>
<dbReference type="Proteomes" id="UP000199698">
    <property type="component" value="Unassembled WGS sequence"/>
</dbReference>
<gene>
    <name evidence="4" type="ORF">GA0061080_10012</name>
</gene>
<dbReference type="PANTHER" id="PTHR30441:SF8">
    <property type="entry name" value="DUF748 DOMAIN-CONTAINING PROTEIN"/>
    <property type="match status" value="1"/>
</dbReference>
<protein>
    <submittedName>
        <fullName evidence="4">AsmA protein</fullName>
    </submittedName>
</protein>
<dbReference type="NCBIfam" id="NF008091">
    <property type="entry name" value="PRK10833.1"/>
    <property type="match status" value="1"/>
</dbReference>
<dbReference type="GO" id="GO:0090313">
    <property type="term" value="P:regulation of protein targeting to membrane"/>
    <property type="evidence" value="ECO:0007669"/>
    <property type="project" value="TreeGrafter"/>
</dbReference>
<feature type="compositionally biased region" description="Basic and acidic residues" evidence="1">
    <location>
        <begin position="602"/>
        <end position="613"/>
    </location>
</feature>
<organism evidence="4 5">
    <name type="scientific">Gilliamella intestini</name>
    <dbReference type="NCBI Taxonomy" id="1798183"/>
    <lineage>
        <taxon>Bacteria</taxon>
        <taxon>Pseudomonadati</taxon>
        <taxon>Pseudomonadota</taxon>
        <taxon>Gammaproteobacteria</taxon>
        <taxon>Orbales</taxon>
        <taxon>Orbaceae</taxon>
        <taxon>Gilliamella</taxon>
    </lineage>
</organism>